<dbReference type="PROSITE" id="PS50280">
    <property type="entry name" value="SET"/>
    <property type="match status" value="1"/>
</dbReference>
<feature type="region of interest" description="Disordered" evidence="8">
    <location>
        <begin position="129"/>
        <end position="191"/>
    </location>
</feature>
<evidence type="ECO:0000256" key="7">
    <source>
        <dbReference type="ARBA" id="ARBA00023242"/>
    </source>
</evidence>
<name>A0A2H6K7K4_9APIC</name>
<keyword evidence="5" id="KW-0808">Transferase</keyword>
<dbReference type="PANTHER" id="PTHR22884">
    <property type="entry name" value="SET DOMAIN PROTEINS"/>
    <property type="match status" value="1"/>
</dbReference>
<dbReference type="GeneID" id="39872747"/>
<evidence type="ECO:0000259" key="10">
    <source>
        <dbReference type="PROSITE" id="PS50868"/>
    </source>
</evidence>
<dbReference type="InterPro" id="IPR003616">
    <property type="entry name" value="Post-SET_dom"/>
</dbReference>
<dbReference type="GO" id="GO:0008168">
    <property type="term" value="F:methyltransferase activity"/>
    <property type="evidence" value="ECO:0007669"/>
    <property type="project" value="UniProtKB-KW"/>
</dbReference>
<dbReference type="VEuPathDB" id="PiroplasmaDB:BOVATA_004700"/>
<evidence type="ECO:0000256" key="8">
    <source>
        <dbReference type="SAM" id="MobiDB-lite"/>
    </source>
</evidence>
<keyword evidence="6" id="KW-0949">S-adenosyl-L-methionine</keyword>
<dbReference type="InterPro" id="IPR050777">
    <property type="entry name" value="SET2_Histone-Lys_MeTrsfase"/>
</dbReference>
<feature type="region of interest" description="Disordered" evidence="8">
    <location>
        <begin position="285"/>
        <end position="371"/>
    </location>
</feature>
<dbReference type="Gene3D" id="2.170.270.10">
    <property type="entry name" value="SET domain"/>
    <property type="match status" value="1"/>
</dbReference>
<evidence type="ECO:0000256" key="3">
    <source>
        <dbReference type="ARBA" id="ARBA00022454"/>
    </source>
</evidence>
<dbReference type="SUPFAM" id="SSF82199">
    <property type="entry name" value="SET domain"/>
    <property type="match status" value="1"/>
</dbReference>
<evidence type="ECO:0000313" key="12">
    <source>
        <dbReference type="Proteomes" id="UP000236319"/>
    </source>
</evidence>
<evidence type="ECO:0000256" key="5">
    <source>
        <dbReference type="ARBA" id="ARBA00022679"/>
    </source>
</evidence>
<feature type="compositionally biased region" description="Polar residues" evidence="8">
    <location>
        <begin position="320"/>
        <end position="334"/>
    </location>
</feature>
<accession>A0A2H6K7K4</accession>
<feature type="region of interest" description="Disordered" evidence="8">
    <location>
        <begin position="41"/>
        <end position="112"/>
    </location>
</feature>
<dbReference type="SMART" id="SM00317">
    <property type="entry name" value="SET"/>
    <property type="match status" value="1"/>
</dbReference>
<proteinExistence type="predicted"/>
<dbReference type="InterPro" id="IPR001214">
    <property type="entry name" value="SET_dom"/>
</dbReference>
<dbReference type="Pfam" id="PF00856">
    <property type="entry name" value="SET"/>
    <property type="match status" value="1"/>
</dbReference>
<comment type="caution">
    <text evidence="11">The sequence shown here is derived from an EMBL/GenBank/DDBJ whole genome shotgun (WGS) entry which is preliminary data.</text>
</comment>
<comment type="subcellular location">
    <subcellularLocation>
        <location evidence="2">Chromosome</location>
    </subcellularLocation>
    <subcellularLocation>
        <location evidence="1">Nucleus</location>
    </subcellularLocation>
</comment>
<evidence type="ECO:0000256" key="6">
    <source>
        <dbReference type="ARBA" id="ARBA00022691"/>
    </source>
</evidence>
<dbReference type="Proteomes" id="UP000236319">
    <property type="component" value="Unassembled WGS sequence"/>
</dbReference>
<keyword evidence="4" id="KW-0489">Methyltransferase</keyword>
<reference evidence="11 12" key="1">
    <citation type="journal article" date="2017" name="BMC Genomics">
        <title>Whole-genome assembly of Babesia ovata and comparative genomics between closely related pathogens.</title>
        <authorList>
            <person name="Yamagishi J."/>
            <person name="Asada M."/>
            <person name="Hakimi H."/>
            <person name="Tanaka T.Q."/>
            <person name="Sugimoto C."/>
            <person name="Kawazu S."/>
        </authorList>
    </citation>
    <scope>NUCLEOTIDE SEQUENCE [LARGE SCALE GENOMIC DNA]</scope>
    <source>
        <strain evidence="11 12">Miyake</strain>
    </source>
</reference>
<dbReference type="OrthoDB" id="308383at2759"/>
<gene>
    <name evidence="11" type="ORF">BOVATA_004700</name>
</gene>
<feature type="compositionally biased region" description="Basic and acidic residues" evidence="8">
    <location>
        <begin position="285"/>
        <end position="304"/>
    </location>
</feature>
<keyword evidence="3" id="KW-0158">Chromosome</keyword>
<dbReference type="PROSITE" id="PS50868">
    <property type="entry name" value="POST_SET"/>
    <property type="match status" value="1"/>
</dbReference>
<evidence type="ECO:0000256" key="2">
    <source>
        <dbReference type="ARBA" id="ARBA00004286"/>
    </source>
</evidence>
<dbReference type="RefSeq" id="XP_028865220.1">
    <property type="nucleotide sequence ID" value="XM_029009387.1"/>
</dbReference>
<feature type="compositionally biased region" description="Acidic residues" evidence="8">
    <location>
        <begin position="173"/>
        <end position="184"/>
    </location>
</feature>
<evidence type="ECO:0000313" key="11">
    <source>
        <dbReference type="EMBL" id="GBE58977.1"/>
    </source>
</evidence>
<organism evidence="11 12">
    <name type="scientific">Babesia ovata</name>
    <dbReference type="NCBI Taxonomy" id="189622"/>
    <lineage>
        <taxon>Eukaryota</taxon>
        <taxon>Sar</taxon>
        <taxon>Alveolata</taxon>
        <taxon>Apicomplexa</taxon>
        <taxon>Aconoidasida</taxon>
        <taxon>Piroplasmida</taxon>
        <taxon>Babesiidae</taxon>
        <taxon>Babesia</taxon>
    </lineage>
</organism>
<dbReference type="GO" id="GO:0005694">
    <property type="term" value="C:chromosome"/>
    <property type="evidence" value="ECO:0007669"/>
    <property type="project" value="UniProtKB-SubCell"/>
</dbReference>
<keyword evidence="12" id="KW-1185">Reference proteome</keyword>
<dbReference type="AlphaFoldDB" id="A0A2H6K7K4"/>
<evidence type="ECO:0000256" key="4">
    <source>
        <dbReference type="ARBA" id="ARBA00022603"/>
    </source>
</evidence>
<evidence type="ECO:0000259" key="9">
    <source>
        <dbReference type="PROSITE" id="PS50280"/>
    </source>
</evidence>
<dbReference type="EMBL" id="BDSA01000001">
    <property type="protein sequence ID" value="GBE58977.1"/>
    <property type="molecule type" value="Genomic_DNA"/>
</dbReference>
<evidence type="ECO:0000256" key="1">
    <source>
        <dbReference type="ARBA" id="ARBA00004123"/>
    </source>
</evidence>
<feature type="domain" description="Post-SET" evidence="10">
    <location>
        <begin position="871"/>
        <end position="887"/>
    </location>
</feature>
<keyword evidence="7" id="KW-0539">Nucleus</keyword>
<dbReference type="GO" id="GO:0032259">
    <property type="term" value="P:methylation"/>
    <property type="evidence" value="ECO:0007669"/>
    <property type="project" value="UniProtKB-KW"/>
</dbReference>
<sequence>MRESGVCVKYPLEEATNVTRYSWFERSNLVAYEPGMRRRLSQDSSMLQSAGDVHNENAPNLQNDGIGLSPGPSATQREESSAVNGAGSRGGYRVEGNGERDGQLDQNATSSKLPTVLVEHRWSFLFSRSSRTGKSPSAPLFEKKASDSGTPGAKATDVAPLRPLGKPNKQTGNEEDPSSADDDSDSSKHKVTTVQAAFNSPGFGGRSSVLRCLVMDLELRFVARTQMNYSFHLSAISERVVHEGVYHIVNFTRGWNPVITNEPIDMDCVLRLLQVLDDVVRDSVMEKQEQSEGTADKEQDEPARKFQKVAGDSAFESHARSASVSGNVAAQNSSADRDGEGRSTMHIGAEPLSNTIPTDATRTDTPKPSTLGSVFLSLSSARGRLLQGSRAAASGQFDAEDRLFALIRRSSGVDCSDALISGVVDSLICAYTNEGGVKGTGGFVRRHVRVERRLVQFEQPPRPLSSDADGGHPAAYCDGSEAVERMCLCCSKYAVCPTVFNEYIIFGGTPAIPPDMELGLWIFDSPFTRVKMRDVPVVYHQQVQYSTKKYITVADLNDAILSTRVLNLRMEFCGRGDWVFDDGTLPLNETDKARTIYGKVVSADDLMQLEFSGTVNQIAKKFFVLQKAFLSTGKEGTSRLIFMDPYANIDASICDDKDYVDHLIDLLTVMYKESPGNFLASCNGYYYHEDGFLPESIDVQRLRNTLFNLESSHYRTAMLADIVSDQKHVLGLSQKMPFLTKCKRVMIGKSRIHGYGLFAVDNINKGDLILEYAGVVISDHMADIRETIYDRLLCGSIYMFRLDLNHIIDSTFYGNCARFINHSCDPNTATTNFSYIDEDGFGAHVGIYASKVIPAGEEIYYNYRLSAGSANREVCHCGSYMCTGYMSLVK</sequence>
<feature type="domain" description="SET" evidence="9">
    <location>
        <begin position="743"/>
        <end position="864"/>
    </location>
</feature>
<dbReference type="GO" id="GO:0005634">
    <property type="term" value="C:nucleus"/>
    <property type="evidence" value="ECO:0007669"/>
    <property type="project" value="UniProtKB-SubCell"/>
</dbReference>
<protein>
    <submittedName>
        <fullName evidence="11">SET domain-containing protein</fullName>
    </submittedName>
</protein>
<dbReference type="InterPro" id="IPR046341">
    <property type="entry name" value="SET_dom_sf"/>
</dbReference>